<comment type="caution">
    <text evidence="8">The sequence shown here is derived from an EMBL/GenBank/DDBJ whole genome shotgun (WGS) entry which is preliminary data.</text>
</comment>
<evidence type="ECO:0000256" key="6">
    <source>
        <dbReference type="ARBA" id="ARBA00023180"/>
    </source>
</evidence>
<organism evidence="8 9">
    <name type="scientific">Gnomoniopsis smithogilvyi</name>
    <dbReference type="NCBI Taxonomy" id="1191159"/>
    <lineage>
        <taxon>Eukaryota</taxon>
        <taxon>Fungi</taxon>
        <taxon>Dikarya</taxon>
        <taxon>Ascomycota</taxon>
        <taxon>Pezizomycotina</taxon>
        <taxon>Sordariomycetes</taxon>
        <taxon>Sordariomycetidae</taxon>
        <taxon>Diaporthales</taxon>
        <taxon>Gnomoniaceae</taxon>
        <taxon>Gnomoniopsis</taxon>
    </lineage>
</organism>
<sequence>MLATETGFQDPPPSEPQWLSSAQAVHNSQKAHLDVETTCGGGLRWQIIVLNNGYNYKNSIANAGFFNIAARLARYTGDEASAQTAKSTFQWMKDVGSTDVNHNVWDGAHVETNCKDINHAQFSYTAAALLQGAAFMWDFSQDQYWRDEVNVLLHAMLQDFFPSGVFFEPACEGTISVPEGGCTQDMKSFRGLVMRWMADTAQLCPWTREPIIAAIRSSTVAAIETCTGGENGRMCGMRWGLRKFDEDVNLGQEMGVLSALMTMLQFADGSEVHESSEVVSVFVDPYVGHVLVDRYRQQQPAKEEYTGAG</sequence>
<name>A0A9W8YL93_9PEZI</name>
<comment type="similarity">
    <text evidence="2">Belongs to the glycosyl hydrolase 76 family.</text>
</comment>
<dbReference type="Pfam" id="PF03663">
    <property type="entry name" value="Glyco_hydro_76"/>
    <property type="match status" value="1"/>
</dbReference>
<accession>A0A9W8YL93</accession>
<reference evidence="8" key="1">
    <citation type="submission" date="2022-10" db="EMBL/GenBank/DDBJ databases">
        <title>Tapping the CABI collections for fungal endophytes: first genome assemblies for Collariella, Neodidymelliopsis, Ascochyta clinopodiicola, Didymella pomorum, Didymosphaeria variabile, Neocosmospora piperis and Neocucurbitaria cava.</title>
        <authorList>
            <person name="Hill R."/>
        </authorList>
    </citation>
    <scope>NUCLEOTIDE SEQUENCE</scope>
    <source>
        <strain evidence="8">IMI 355082</strain>
    </source>
</reference>
<keyword evidence="9" id="KW-1185">Reference proteome</keyword>
<dbReference type="InterPro" id="IPR005198">
    <property type="entry name" value="Glyco_hydro_76"/>
</dbReference>
<dbReference type="PANTHER" id="PTHR12145">
    <property type="entry name" value="MANNAN ENDO-1,6-ALPHA-MANNOSIDASE DCW1"/>
    <property type="match status" value="1"/>
</dbReference>
<dbReference type="EC" id="3.2.1.101" evidence="3"/>
<dbReference type="GO" id="GO:0016052">
    <property type="term" value="P:carbohydrate catabolic process"/>
    <property type="evidence" value="ECO:0007669"/>
    <property type="project" value="InterPro"/>
</dbReference>
<dbReference type="SUPFAM" id="SSF48208">
    <property type="entry name" value="Six-hairpin glycosidases"/>
    <property type="match status" value="1"/>
</dbReference>
<dbReference type="OrthoDB" id="9984024at2759"/>
<dbReference type="Gene3D" id="1.50.10.20">
    <property type="match status" value="1"/>
</dbReference>
<evidence type="ECO:0000256" key="5">
    <source>
        <dbReference type="ARBA" id="ARBA00022801"/>
    </source>
</evidence>
<evidence type="ECO:0000256" key="3">
    <source>
        <dbReference type="ARBA" id="ARBA00012350"/>
    </source>
</evidence>
<keyword evidence="5" id="KW-0378">Hydrolase</keyword>
<dbReference type="EMBL" id="JAPEVB010000006">
    <property type="protein sequence ID" value="KAJ4386148.1"/>
    <property type="molecule type" value="Genomic_DNA"/>
</dbReference>
<evidence type="ECO:0000256" key="2">
    <source>
        <dbReference type="ARBA" id="ARBA00009699"/>
    </source>
</evidence>
<dbReference type="Proteomes" id="UP001140453">
    <property type="component" value="Unassembled WGS sequence"/>
</dbReference>
<protein>
    <recommendedName>
        <fullName evidence="3">mannan endo-1,6-alpha-mannosidase</fullName>
        <ecNumber evidence="3">3.2.1.101</ecNumber>
    </recommendedName>
</protein>
<gene>
    <name evidence="8" type="ORF">N0V93_009041</name>
</gene>
<dbReference type="InterPro" id="IPR014480">
    <property type="entry name" value="Mannan-1_6-alpha_mannosidase"/>
</dbReference>
<dbReference type="InterPro" id="IPR008928">
    <property type="entry name" value="6-hairpin_glycosidase_sf"/>
</dbReference>
<comment type="catalytic activity">
    <reaction evidence="1">
        <text>Random hydrolysis of (1-&gt;6)-alpha-D-mannosidic linkages in unbranched (1-&gt;6)-mannans.</text>
        <dbReference type="EC" id="3.2.1.101"/>
    </reaction>
</comment>
<dbReference type="GO" id="GO:0008496">
    <property type="term" value="F:mannan endo-1,6-alpha-mannosidase activity"/>
    <property type="evidence" value="ECO:0007669"/>
    <property type="project" value="UniProtKB-EC"/>
</dbReference>
<evidence type="ECO:0000256" key="1">
    <source>
        <dbReference type="ARBA" id="ARBA00001452"/>
    </source>
</evidence>
<keyword evidence="4" id="KW-0732">Signal</keyword>
<evidence type="ECO:0000256" key="7">
    <source>
        <dbReference type="ARBA" id="ARBA00023295"/>
    </source>
</evidence>
<evidence type="ECO:0000313" key="8">
    <source>
        <dbReference type="EMBL" id="KAJ4386148.1"/>
    </source>
</evidence>
<evidence type="ECO:0000256" key="4">
    <source>
        <dbReference type="ARBA" id="ARBA00022729"/>
    </source>
</evidence>
<evidence type="ECO:0000313" key="9">
    <source>
        <dbReference type="Proteomes" id="UP001140453"/>
    </source>
</evidence>
<dbReference type="GO" id="GO:0009272">
    <property type="term" value="P:fungal-type cell wall biogenesis"/>
    <property type="evidence" value="ECO:0007669"/>
    <property type="project" value="TreeGrafter"/>
</dbReference>
<dbReference type="AlphaFoldDB" id="A0A9W8YL93"/>
<proteinExistence type="inferred from homology"/>
<keyword evidence="6" id="KW-0325">Glycoprotein</keyword>
<keyword evidence="7" id="KW-0326">Glycosidase</keyword>
<dbReference type="PANTHER" id="PTHR12145:SF36">
    <property type="entry name" value="MANNAN ENDO-1,6-ALPHA-MANNOSIDASE DCW1"/>
    <property type="match status" value="1"/>
</dbReference>